<dbReference type="Proteomes" id="UP000192578">
    <property type="component" value="Unassembled WGS sequence"/>
</dbReference>
<dbReference type="Gene3D" id="3.40.50.800">
    <property type="entry name" value="Anticodon-binding domain"/>
    <property type="match status" value="1"/>
</dbReference>
<evidence type="ECO:0000256" key="1">
    <source>
        <dbReference type="PROSITE-ProRule" id="PRU00176"/>
    </source>
</evidence>
<dbReference type="InterPro" id="IPR000504">
    <property type="entry name" value="RRM_dom"/>
</dbReference>
<dbReference type="InterPro" id="IPR036621">
    <property type="entry name" value="Anticodon-bd_dom_sf"/>
</dbReference>
<gene>
    <name evidence="4" type="ORF">BV898_10066</name>
</gene>
<proteinExistence type="predicted"/>
<keyword evidence="1" id="KW-0694">RNA-binding</keyword>
<dbReference type="SUPFAM" id="SSF52954">
    <property type="entry name" value="Class II aaRS ABD-related"/>
    <property type="match status" value="1"/>
</dbReference>
<dbReference type="GO" id="GO:0003723">
    <property type="term" value="F:RNA binding"/>
    <property type="evidence" value="ECO:0007669"/>
    <property type="project" value="UniProtKB-UniRule"/>
</dbReference>
<feature type="region of interest" description="Disordered" evidence="2">
    <location>
        <begin position="1"/>
        <end position="60"/>
    </location>
</feature>
<feature type="compositionally biased region" description="Low complexity" evidence="2">
    <location>
        <begin position="574"/>
        <end position="585"/>
    </location>
</feature>
<comment type="caution">
    <text evidence="4">The sequence shown here is derived from an EMBL/GenBank/DDBJ whole genome shotgun (WGS) entry which is preliminary data.</text>
</comment>
<feature type="compositionally biased region" description="Basic and acidic residues" evidence="2">
    <location>
        <begin position="177"/>
        <end position="197"/>
    </location>
</feature>
<feature type="region of interest" description="Disordered" evidence="2">
    <location>
        <begin position="555"/>
        <end position="669"/>
    </location>
</feature>
<accession>A0A1W0WKS7</accession>
<dbReference type="Pfam" id="PF00076">
    <property type="entry name" value="RRM_1"/>
    <property type="match status" value="1"/>
</dbReference>
<keyword evidence="5" id="KW-1185">Reference proteome</keyword>
<feature type="compositionally biased region" description="Low complexity" evidence="2">
    <location>
        <begin position="15"/>
        <end position="47"/>
    </location>
</feature>
<dbReference type="EMBL" id="MTYJ01000082">
    <property type="protein sequence ID" value="OQV15814.1"/>
    <property type="molecule type" value="Genomic_DNA"/>
</dbReference>
<feature type="region of interest" description="Disordered" evidence="2">
    <location>
        <begin position="153"/>
        <end position="220"/>
    </location>
</feature>
<dbReference type="PANTHER" id="PTHR23295:SF6">
    <property type="entry name" value="NEOSIN, ISOFORM A"/>
    <property type="match status" value="1"/>
</dbReference>
<dbReference type="SUPFAM" id="SSF54928">
    <property type="entry name" value="RNA-binding domain, RBD"/>
    <property type="match status" value="1"/>
</dbReference>
<sequence length="763" mass="81061">MAASEEVKQEENGNGEASGVVVPVGASSSGKNTATAAAASTSTSKSTSDPERAAAIENSSITNSEDPKLIRARIFVGNLPGDLRTEKGDMYDKFRKHGRIMGVSIHSRFAFVQFENENDAKTAVKEENRSEFRSFKLEIKMAIEGRVTNRIREERERRRSRSPLDRDRDRRRPRTRSPVDRRRESRDQRDRSRDNYRGRGGGRSRSPSPPPYVPTPIEDRFCHPRTFGANDVELVVIRKQQGQYAEQILNRLYECRITANVLFLAEHAALDGAINEFGRCGTHYVIIIMPKHEETRAMTINMFEGDAKPHEYRNLGIEEGVALINRHFNEHYPALARLRTAEIQGPHFYPPAPAEVTRTLTRVAEMSAVPTSSLDSTIRYLQEMRERTAAFEGLAALPPVVPVVPVVAGPYVAAPVRPMDVDTGIGKGYAMDDRNRLMAAAASEQDTIRDSLLGLLKATGLTGIPSVGAQGVGGSGIAPSSAYSGAAASGGGGGDYRYAAAGGGAYGQSAGTAYSQAAALNAASMAGLAADPIALQKALASLGVLGNSVVGGGAGGSAQSQGLGGGPTTASPAQQQHSQREPQQQSGLASYRTGGGGGGSGQQSQQRQDQNQSDDNNGSAIGYGSHSSHHQQQAQSHQQSVIDRSGPNQYGPSSQSYSNGSHAQQQLTAAQLASLSRSVGGGSVGQASQVGGSGGPLYVTTGAGGGAYMMQAGQQQIQRTIPQQQTQQSGGKGQDHLATQKSSGSPGYPEKLRITWAQEVLMF</sequence>
<feature type="compositionally biased region" description="Gly residues" evidence="2">
    <location>
        <begin position="555"/>
        <end position="567"/>
    </location>
</feature>
<dbReference type="InterPro" id="IPR035979">
    <property type="entry name" value="RBD_domain_sf"/>
</dbReference>
<dbReference type="SMART" id="SM00360">
    <property type="entry name" value="RRM"/>
    <property type="match status" value="1"/>
</dbReference>
<dbReference type="OrthoDB" id="10044938at2759"/>
<evidence type="ECO:0000256" key="2">
    <source>
        <dbReference type="SAM" id="MobiDB-lite"/>
    </source>
</evidence>
<dbReference type="InterPro" id="IPR052600">
    <property type="entry name" value="Nuc_rcpt_coact/corep"/>
</dbReference>
<name>A0A1W0WKS7_HYPEX</name>
<feature type="compositionally biased region" description="Low complexity" evidence="2">
    <location>
        <begin position="602"/>
        <end position="619"/>
    </location>
</feature>
<feature type="compositionally biased region" description="Polar residues" evidence="2">
    <location>
        <begin position="646"/>
        <end position="660"/>
    </location>
</feature>
<evidence type="ECO:0000313" key="4">
    <source>
        <dbReference type="EMBL" id="OQV15814.1"/>
    </source>
</evidence>
<dbReference type="InterPro" id="IPR012677">
    <property type="entry name" value="Nucleotide-bd_a/b_plait_sf"/>
</dbReference>
<feature type="compositionally biased region" description="Low complexity" evidence="2">
    <location>
        <begin position="713"/>
        <end position="729"/>
    </location>
</feature>
<dbReference type="AlphaFoldDB" id="A0A1W0WKS7"/>
<dbReference type="PROSITE" id="PS50102">
    <property type="entry name" value="RRM"/>
    <property type="match status" value="1"/>
</dbReference>
<protein>
    <recommendedName>
        <fullName evidence="3">RRM domain-containing protein</fullName>
    </recommendedName>
</protein>
<feature type="compositionally biased region" description="Low complexity" evidence="2">
    <location>
        <begin position="630"/>
        <end position="640"/>
    </location>
</feature>
<evidence type="ECO:0000313" key="5">
    <source>
        <dbReference type="Proteomes" id="UP000192578"/>
    </source>
</evidence>
<feature type="compositionally biased region" description="Basic and acidic residues" evidence="2">
    <location>
        <begin position="1"/>
        <end position="11"/>
    </location>
</feature>
<dbReference type="Gene3D" id="3.30.70.330">
    <property type="match status" value="1"/>
</dbReference>
<organism evidence="4 5">
    <name type="scientific">Hypsibius exemplaris</name>
    <name type="common">Freshwater tardigrade</name>
    <dbReference type="NCBI Taxonomy" id="2072580"/>
    <lineage>
        <taxon>Eukaryota</taxon>
        <taxon>Metazoa</taxon>
        <taxon>Ecdysozoa</taxon>
        <taxon>Tardigrada</taxon>
        <taxon>Eutardigrada</taxon>
        <taxon>Parachela</taxon>
        <taxon>Hypsibioidea</taxon>
        <taxon>Hypsibiidae</taxon>
        <taxon>Hypsibius</taxon>
    </lineage>
</organism>
<feature type="compositionally biased region" description="Basic and acidic residues" evidence="2">
    <location>
        <begin position="153"/>
        <end position="170"/>
    </location>
</feature>
<feature type="region of interest" description="Disordered" evidence="2">
    <location>
        <begin position="713"/>
        <end position="750"/>
    </location>
</feature>
<reference evidence="5" key="1">
    <citation type="submission" date="2017-01" db="EMBL/GenBank/DDBJ databases">
        <title>Comparative genomics of anhydrobiosis in the tardigrade Hypsibius dujardini.</title>
        <authorList>
            <person name="Yoshida Y."/>
            <person name="Koutsovoulos G."/>
            <person name="Laetsch D."/>
            <person name="Stevens L."/>
            <person name="Kumar S."/>
            <person name="Horikawa D."/>
            <person name="Ishino K."/>
            <person name="Komine S."/>
            <person name="Tomita M."/>
            <person name="Blaxter M."/>
            <person name="Arakawa K."/>
        </authorList>
    </citation>
    <scope>NUCLEOTIDE SEQUENCE [LARGE SCALE GENOMIC DNA]</scope>
    <source>
        <strain evidence="5">Z151</strain>
    </source>
</reference>
<feature type="domain" description="RRM" evidence="3">
    <location>
        <begin position="72"/>
        <end position="144"/>
    </location>
</feature>
<dbReference type="PANTHER" id="PTHR23295">
    <property type="entry name" value="NUCLEAR RECEPTOR COACTIVATOR 5-RELATED"/>
    <property type="match status" value="1"/>
</dbReference>
<evidence type="ECO:0000259" key="3">
    <source>
        <dbReference type="PROSITE" id="PS50102"/>
    </source>
</evidence>